<reference evidence="1" key="2">
    <citation type="journal article" date="2006" name="PLoS Pathog.">
        <title>New perspectives on host-parasite interplay by comparative transcriptomic and proteomic analyses of Schistosoma japonicum.</title>
        <authorList>
            <person name="Liu F."/>
            <person name="Lu J."/>
            <person name="Hu W."/>
            <person name="Wang S.Y."/>
            <person name="Cui S.J."/>
            <person name="Chi M."/>
            <person name="Yan Q."/>
            <person name="Wang X.R."/>
            <person name="Song H.D."/>
            <person name="Xu X.N."/>
            <person name="Wang J.J."/>
            <person name="Zhang X.L."/>
            <person name="Zhang X."/>
            <person name="Wang Z.Q."/>
            <person name="Xue C.L."/>
            <person name="Brindley P.J."/>
            <person name="McManus D.P."/>
            <person name="Yang P.Y."/>
            <person name="Feng Z."/>
            <person name="Chen Z."/>
            <person name="Han Z.G."/>
        </authorList>
    </citation>
    <scope>NUCLEOTIDE SEQUENCE</scope>
</reference>
<evidence type="ECO:0000313" key="1">
    <source>
        <dbReference type="EMBL" id="AAW27901.1"/>
    </source>
</evidence>
<organism evidence="1">
    <name type="scientific">Schistosoma japonicum</name>
    <name type="common">Blood fluke</name>
    <dbReference type="NCBI Taxonomy" id="6182"/>
    <lineage>
        <taxon>Eukaryota</taxon>
        <taxon>Metazoa</taxon>
        <taxon>Spiralia</taxon>
        <taxon>Lophotrochozoa</taxon>
        <taxon>Platyhelminthes</taxon>
        <taxon>Trematoda</taxon>
        <taxon>Digenea</taxon>
        <taxon>Strigeidida</taxon>
        <taxon>Schistosomatoidea</taxon>
        <taxon>Schistosomatidae</taxon>
        <taxon>Schistosoma</taxon>
    </lineage>
</organism>
<sequence>MDKDELNKHLLDVELNCEMVKSKLSNFKFQTEIASECQAFSFMVNRLKLLIAAYRTVLSEDNPQWNQLTSIQQNCERLKYYEIVILHSSIKNIQSIMDTSCKGINDELLVTSKENL</sequence>
<accession>Q5D8F5</accession>
<dbReference type="InterPro" id="IPR036464">
    <property type="entry name" value="Rubisco_LSMT_subst-bd_sf"/>
</dbReference>
<dbReference type="AlphaFoldDB" id="Q5D8F5"/>
<proteinExistence type="evidence at transcript level"/>
<reference evidence="1" key="1">
    <citation type="submission" date="2004-11" db="EMBL/GenBank/DDBJ databases">
        <title>The full-length cDNA sequences of Schistosoma japonicum genes.</title>
        <authorList>
            <person name="Han Z."/>
        </authorList>
    </citation>
    <scope>NUCLEOTIDE SEQUENCE</scope>
</reference>
<dbReference type="EMBL" id="AY816169">
    <property type="protein sequence ID" value="AAW27901.1"/>
    <property type="molecule type" value="mRNA"/>
</dbReference>
<dbReference type="Gene3D" id="3.90.1420.10">
    <property type="entry name" value="Rubisco LSMT, substrate-binding domain"/>
    <property type="match status" value="1"/>
</dbReference>
<protein>
    <submittedName>
        <fullName evidence="1">SJCHGC02450 protein</fullName>
    </submittedName>
</protein>
<name>Q5D8F5_SCHJA</name>